<dbReference type="AlphaFoldDB" id="A0AAU7F7D1"/>
<dbReference type="InterPro" id="IPR011006">
    <property type="entry name" value="CheY-like_superfamily"/>
</dbReference>
<proteinExistence type="predicted"/>
<dbReference type="CDD" id="cd01949">
    <property type="entry name" value="GGDEF"/>
    <property type="match status" value="1"/>
</dbReference>
<evidence type="ECO:0000259" key="5">
    <source>
        <dbReference type="PROSITE" id="PS50887"/>
    </source>
</evidence>
<accession>A0AAU7F7D1</accession>
<feature type="domain" description="GGDEF" evidence="5">
    <location>
        <begin position="165"/>
        <end position="302"/>
    </location>
</feature>
<dbReference type="PANTHER" id="PTHR45138">
    <property type="entry name" value="REGULATORY COMPONENTS OF SENSORY TRANSDUCTION SYSTEM"/>
    <property type="match status" value="1"/>
</dbReference>
<dbReference type="GO" id="GO:1902201">
    <property type="term" value="P:negative regulation of bacterial-type flagellum-dependent cell motility"/>
    <property type="evidence" value="ECO:0007669"/>
    <property type="project" value="TreeGrafter"/>
</dbReference>
<dbReference type="PANTHER" id="PTHR45138:SF9">
    <property type="entry name" value="DIGUANYLATE CYCLASE DGCM-RELATED"/>
    <property type="match status" value="1"/>
</dbReference>
<keyword evidence="6" id="KW-0548">Nucleotidyltransferase</keyword>
<dbReference type="GO" id="GO:0000160">
    <property type="term" value="P:phosphorelay signal transduction system"/>
    <property type="evidence" value="ECO:0007669"/>
    <property type="project" value="InterPro"/>
</dbReference>
<feature type="modified residue" description="4-aspartylphosphate" evidence="3">
    <location>
        <position position="54"/>
    </location>
</feature>
<dbReference type="Gene3D" id="3.30.70.270">
    <property type="match status" value="1"/>
</dbReference>
<evidence type="ECO:0000256" key="1">
    <source>
        <dbReference type="ARBA" id="ARBA00012528"/>
    </source>
</evidence>
<dbReference type="GO" id="GO:0052621">
    <property type="term" value="F:diguanylate cyclase activity"/>
    <property type="evidence" value="ECO:0007669"/>
    <property type="project" value="UniProtKB-EC"/>
</dbReference>
<dbReference type="EMBL" id="CP157355">
    <property type="protein sequence ID" value="XBL99652.1"/>
    <property type="molecule type" value="Genomic_DNA"/>
</dbReference>
<evidence type="ECO:0000259" key="4">
    <source>
        <dbReference type="PROSITE" id="PS50110"/>
    </source>
</evidence>
<protein>
    <recommendedName>
        <fullName evidence="1">diguanylate cyclase</fullName>
        <ecNumber evidence="1">2.7.7.65</ecNumber>
    </recommendedName>
</protein>
<keyword evidence="6" id="KW-0808">Transferase</keyword>
<dbReference type="Pfam" id="PF00990">
    <property type="entry name" value="GGDEF"/>
    <property type="match status" value="1"/>
</dbReference>
<dbReference type="FunFam" id="3.30.70.270:FF:000001">
    <property type="entry name" value="Diguanylate cyclase domain protein"/>
    <property type="match status" value="1"/>
</dbReference>
<dbReference type="RefSeq" id="WP_348944065.1">
    <property type="nucleotide sequence ID" value="NZ_CP157355.1"/>
</dbReference>
<comment type="catalytic activity">
    <reaction evidence="2">
        <text>2 GTP = 3',3'-c-di-GMP + 2 diphosphate</text>
        <dbReference type="Rhea" id="RHEA:24898"/>
        <dbReference type="ChEBI" id="CHEBI:33019"/>
        <dbReference type="ChEBI" id="CHEBI:37565"/>
        <dbReference type="ChEBI" id="CHEBI:58805"/>
        <dbReference type="EC" id="2.7.7.65"/>
    </reaction>
</comment>
<gene>
    <name evidence="6" type="ORF">ABHF33_11295</name>
</gene>
<dbReference type="SMART" id="SM00448">
    <property type="entry name" value="REC"/>
    <property type="match status" value="1"/>
</dbReference>
<dbReference type="SUPFAM" id="SSF55073">
    <property type="entry name" value="Nucleotide cyclase"/>
    <property type="match status" value="1"/>
</dbReference>
<sequence>MNSDSYILVVDDQMANIEALGELLADQYDVHFALSGQAALAQVAKSKPDLILLDIMMPDMDGYAVCRQLQSQLETADIPVMFITALATPDEETRGLDAGAVDYIVKPFNPTIVRARVRNHLAFKHAKDQLRLLAQTDGLTGLANRRYLFERLQAELERVREQAAQPFSLILIDVDHFKHYNDSQGHVAGDLCLQRVAGVLKAELRNPDDMMARYGGEEFCCLLPHTGLADAEQIALRICRRINELAIPNADVEHDAQRVVTVSAGVALCTAAMASVETLLQQADRALYTAKAAGRNQVKVWV</sequence>
<feature type="domain" description="Response regulatory" evidence="4">
    <location>
        <begin position="6"/>
        <end position="121"/>
    </location>
</feature>
<dbReference type="GO" id="GO:0005886">
    <property type="term" value="C:plasma membrane"/>
    <property type="evidence" value="ECO:0007669"/>
    <property type="project" value="TreeGrafter"/>
</dbReference>
<dbReference type="GO" id="GO:0043709">
    <property type="term" value="P:cell adhesion involved in single-species biofilm formation"/>
    <property type="evidence" value="ECO:0007669"/>
    <property type="project" value="TreeGrafter"/>
</dbReference>
<dbReference type="InterPro" id="IPR000160">
    <property type="entry name" value="GGDEF_dom"/>
</dbReference>
<dbReference type="KEGG" id="cmav:ABHF33_11295"/>
<dbReference type="Gene3D" id="3.40.50.2300">
    <property type="match status" value="1"/>
</dbReference>
<organism evidence="6">
    <name type="scientific">Chitinibacter mangrovi</name>
    <dbReference type="NCBI Taxonomy" id="3153927"/>
    <lineage>
        <taxon>Bacteria</taxon>
        <taxon>Pseudomonadati</taxon>
        <taxon>Pseudomonadota</taxon>
        <taxon>Betaproteobacteria</taxon>
        <taxon>Neisseriales</taxon>
        <taxon>Chitinibacteraceae</taxon>
        <taxon>Chitinibacter</taxon>
    </lineage>
</organism>
<dbReference type="Pfam" id="PF00072">
    <property type="entry name" value="Response_reg"/>
    <property type="match status" value="1"/>
</dbReference>
<dbReference type="SUPFAM" id="SSF52172">
    <property type="entry name" value="CheY-like"/>
    <property type="match status" value="1"/>
</dbReference>
<dbReference type="PROSITE" id="PS50110">
    <property type="entry name" value="RESPONSE_REGULATORY"/>
    <property type="match status" value="1"/>
</dbReference>
<keyword evidence="3" id="KW-0597">Phosphoprotein</keyword>
<dbReference type="SMART" id="SM00267">
    <property type="entry name" value="GGDEF"/>
    <property type="match status" value="1"/>
</dbReference>
<dbReference type="InterPro" id="IPR029787">
    <property type="entry name" value="Nucleotide_cyclase"/>
</dbReference>
<dbReference type="InterPro" id="IPR043128">
    <property type="entry name" value="Rev_trsase/Diguanyl_cyclase"/>
</dbReference>
<dbReference type="PROSITE" id="PS50887">
    <property type="entry name" value="GGDEF"/>
    <property type="match status" value="1"/>
</dbReference>
<dbReference type="InterPro" id="IPR050469">
    <property type="entry name" value="Diguanylate_Cyclase"/>
</dbReference>
<evidence type="ECO:0000313" key="6">
    <source>
        <dbReference type="EMBL" id="XBL99652.1"/>
    </source>
</evidence>
<dbReference type="InterPro" id="IPR001789">
    <property type="entry name" value="Sig_transdc_resp-reg_receiver"/>
</dbReference>
<reference evidence="6" key="1">
    <citation type="submission" date="2024-05" db="EMBL/GenBank/DDBJ databases">
        <authorList>
            <person name="Yang L."/>
            <person name="Pan L."/>
        </authorList>
    </citation>
    <scope>NUCLEOTIDE SEQUENCE</scope>
    <source>
        <strain evidence="6">FCG-7</strain>
    </source>
</reference>
<evidence type="ECO:0000256" key="2">
    <source>
        <dbReference type="ARBA" id="ARBA00034247"/>
    </source>
</evidence>
<dbReference type="NCBIfam" id="TIGR00254">
    <property type="entry name" value="GGDEF"/>
    <property type="match status" value="1"/>
</dbReference>
<evidence type="ECO:0000256" key="3">
    <source>
        <dbReference type="PROSITE-ProRule" id="PRU00169"/>
    </source>
</evidence>
<name>A0AAU7F7D1_9NEIS</name>
<dbReference type="EC" id="2.7.7.65" evidence="1"/>